<sequence length="1817" mass="207979">MLGLSKRKFNEAVFNTASTAPAIFFTFLVENKFNFNYVDKKKNNLFHIIAAAGNKTLLPKIAEKISIDLQNKNGQTPLHISVINNHVEFVKELLKYNPKLLKDRTNNNPFQYAKLRQNEELIEILSQYQASHNNVVIDDSMPNQDSNENSDDSSSSNSDSDSDNSSSKNTNGSAGDSSENNHNQNDSSESDNLKHPKPRKNSKRKKRNASIDEGNQMSMMSSYAFDISEEVLYHPPVTHKENIYKIDSTTLDSSHLPTEMPSFNSLLLDSAPNTSAPNMLDNQQGSILITNVRNSQIADSQPNFGPFMKTNSSNSSSDSDSTTKGKVRKHRHLKNDKNESILAEQETESDYYVTAEDNGDSKDIIEDSTRTEDTKEEEKQIPETPKSSSDSEPEKTDQEQPELTHSSPSKLMEINPTSPVKISENNYSNNEKNDKETSDSSSHSSSEEKQKSDEEKQHSSESYPYYDDENKDKEKENEKQHSSESYPYSNEEEDKEKHDSESYQYSNDENKSSKEKQDENENKSKKETSSSDSSSDEEEKQLDLKETDENKEEEHKETDEKQLDENKEDSKEKEIKNEVEIPENDKKKSSSSSSSDDENKEEKAEKETTEINQETPKKESSSSSSDDKNKKENDQKQEKVENQENEIKIEVKTPEIDQTTPKKKSSSSSSSSSSSDEENKKDKSPENINTPKKEENQIKVEVETPENNQETPKNKSSSNSSDDENNKENMKTPENNIEIKVETQQNDQITPKKQNSSSSSSSSDDEENKKENEIKVEVEIPKKKSSSSSSSDNEENKKDNNQKQEKEEKQENQIKIEVKTPEIDQTTPKKKSSSSSSSSDEENKKEKSPENINNPEKEENQIKIEIETPENNKEIPKKNTLSDEENNKENMKTPENSKETPKKKSSSSSSGSSSSDDENKKGNKKNKKEKFHTPSRETTPKGSPVFARSRGIDDDNPFYDIARRPLPSDSFISQSEMDSDIEVVEVSTPEKSSQPEKIPKSCPPNNLNDNDSILIGNQNYQENNLSPNVDVVEVSTPIPKKTKRKPKTSTKKNKKKFKKSVKISPKDQKNNEKTEEKKDQSMKKKIRSKSLNPNTKLFKYKKKSNSPSPKRQKFLAGEIFICITNNDVNTVKDYMSRKMNHNEYNEYLQTPLIFATLQNNIKLVSILCSKETINIGDNKGNSAVFYAVKNENSQIVHKLVNKGANVSLENFSSETAFDVARRVNNEENRFKLLYELSLGLFNTQWQFLLFIQNNPTVFEKYQKEYLLKTILKDKFEILVLLIEKKVDINVELEKMNALHICLIVGSLKCAEILLKSGVNLKTIDGINEIERELNSTKFNEKILNLIVKKYEQKCIELISKPEEFKSFVPNIIVEFPCGYYILAHCINKLSLECVQKMIEIGVDFNLVSENGYSLLHYCTMKENLTADEIKKMLDIIVYLKSVGLRYDEKDDFGRIPLHYAIKNRYTSLAAEVCEKKLLFTKDNDGFRCIDYCNDEETKRFLEFVLQKFSNDITIPEENFEILFNFVKENKNYTNDLVHAVIGRKYDKILEYMLQNELNPDAVDEEGIPLICFSSIHKSFECLKLLVIYGCFVDKKDKEGNTALHYASKNNDLEIVKFLVECGSLSHKNKKGKIPIEMTKDEQIKILLEKHYHLCVYMKHIFDKKYEKHIHYFIEDFSFVFLSKVCRDSRTDILRYFQHKYNANLLQTNPFGTNLLHVSCMCKSDISVVKYLVGHGVPVNSVTNLRFSALHFCCLSRNVSAAKYLISSNIDKNITNNKGQTALDISKELMFDDLYDILVEIQSKDRKHHRDSKVKLPQ</sequence>
<dbReference type="PROSITE" id="PS50088">
    <property type="entry name" value="ANK_REPEAT"/>
    <property type="match status" value="3"/>
</dbReference>
<dbReference type="OMA" id="RMTHWES"/>
<dbReference type="KEGG" id="tva:4747681"/>
<feature type="compositionally biased region" description="Basic and acidic residues" evidence="2">
    <location>
        <begin position="724"/>
        <end position="741"/>
    </location>
</feature>
<evidence type="ECO:0000313" key="3">
    <source>
        <dbReference type="EMBL" id="EAX90003.1"/>
    </source>
</evidence>
<dbReference type="PANTHER" id="PTHR24125:SF5">
    <property type="entry name" value="ANKYRIN REPEAT PROTEIN"/>
    <property type="match status" value="1"/>
</dbReference>
<feature type="compositionally biased region" description="Basic residues" evidence="2">
    <location>
        <begin position="325"/>
        <end position="334"/>
    </location>
</feature>
<dbReference type="Proteomes" id="UP000001542">
    <property type="component" value="Unassembled WGS sequence"/>
</dbReference>
<reference evidence="3" key="2">
    <citation type="journal article" date="2007" name="Science">
        <title>Draft genome sequence of the sexually transmitted pathogen Trichomonas vaginalis.</title>
        <authorList>
            <person name="Carlton J.M."/>
            <person name="Hirt R.P."/>
            <person name="Silva J.C."/>
            <person name="Delcher A.L."/>
            <person name="Schatz M."/>
            <person name="Zhao Q."/>
            <person name="Wortman J.R."/>
            <person name="Bidwell S.L."/>
            <person name="Alsmark U.C.M."/>
            <person name="Besteiro S."/>
            <person name="Sicheritz-Ponten T."/>
            <person name="Noel C.J."/>
            <person name="Dacks J.B."/>
            <person name="Foster P.G."/>
            <person name="Simillion C."/>
            <person name="Van de Peer Y."/>
            <person name="Miranda-Saavedra D."/>
            <person name="Barton G.J."/>
            <person name="Westrop G.D."/>
            <person name="Mueller S."/>
            <person name="Dessi D."/>
            <person name="Fiori P.L."/>
            <person name="Ren Q."/>
            <person name="Paulsen I."/>
            <person name="Zhang H."/>
            <person name="Bastida-Corcuera F.D."/>
            <person name="Simoes-Barbosa A."/>
            <person name="Brown M.T."/>
            <person name="Hayes R.D."/>
            <person name="Mukherjee M."/>
            <person name="Okumura C.Y."/>
            <person name="Schneider R."/>
            <person name="Smith A.J."/>
            <person name="Vanacova S."/>
            <person name="Villalvazo M."/>
            <person name="Haas B.J."/>
            <person name="Pertea M."/>
            <person name="Feldblyum T.V."/>
            <person name="Utterback T.R."/>
            <person name="Shu C.L."/>
            <person name="Osoegawa K."/>
            <person name="de Jong P.J."/>
            <person name="Hrdy I."/>
            <person name="Horvathova L."/>
            <person name="Zubacova Z."/>
            <person name="Dolezal P."/>
            <person name="Malik S.B."/>
            <person name="Logsdon J.M. Jr."/>
            <person name="Henze K."/>
            <person name="Gupta A."/>
            <person name="Wang C.C."/>
            <person name="Dunne R.L."/>
            <person name="Upcroft J.A."/>
            <person name="Upcroft P."/>
            <person name="White O."/>
            <person name="Salzberg S.L."/>
            <person name="Tang P."/>
            <person name="Chiu C.-H."/>
            <person name="Lee Y.-S."/>
            <person name="Embley T.M."/>
            <person name="Coombs G.H."/>
            <person name="Mottram J.C."/>
            <person name="Tachezy J."/>
            <person name="Fraser-Liggett C.M."/>
            <person name="Johnson P.J."/>
        </authorList>
    </citation>
    <scope>NUCLEOTIDE SEQUENCE [LARGE SCALE GENOMIC DNA]</scope>
    <source>
        <strain evidence="3">G3</strain>
    </source>
</reference>
<dbReference type="RefSeq" id="XP_001302933.1">
    <property type="nucleotide sequence ID" value="XM_001302932.1"/>
</dbReference>
<evidence type="ECO:0000256" key="2">
    <source>
        <dbReference type="SAM" id="MobiDB-lite"/>
    </source>
</evidence>
<feature type="repeat" description="ANK" evidence="1">
    <location>
        <begin position="1179"/>
        <end position="1211"/>
    </location>
</feature>
<dbReference type="PANTHER" id="PTHR24125">
    <property type="entry name" value="ANKYRIN REPEAT AND DEATH DOMAIN-CONTAINING PROTEIN"/>
    <property type="match status" value="1"/>
</dbReference>
<dbReference type="InterPro" id="IPR036770">
    <property type="entry name" value="Ankyrin_rpt-contain_sf"/>
</dbReference>
<feature type="compositionally biased region" description="Polar residues" evidence="2">
    <location>
        <begin position="1003"/>
        <end position="1027"/>
    </location>
</feature>
<gene>
    <name evidence="3" type="ORF">TVAG_272650</name>
</gene>
<feature type="compositionally biased region" description="Basic and acidic residues" evidence="2">
    <location>
        <begin position="508"/>
        <end position="529"/>
    </location>
</feature>
<dbReference type="InterPro" id="IPR002110">
    <property type="entry name" value="Ankyrin_rpt"/>
</dbReference>
<dbReference type="SMART" id="SM00248">
    <property type="entry name" value="ANK"/>
    <property type="match status" value="14"/>
</dbReference>
<dbReference type="EMBL" id="DS114147">
    <property type="protein sequence ID" value="EAX90003.1"/>
    <property type="molecule type" value="Genomic_DNA"/>
</dbReference>
<feature type="compositionally biased region" description="Low complexity" evidence="2">
    <location>
        <begin position="752"/>
        <end position="762"/>
    </location>
</feature>
<evidence type="ECO:0000256" key="1">
    <source>
        <dbReference type="PROSITE-ProRule" id="PRU00023"/>
    </source>
</evidence>
<dbReference type="VEuPathDB" id="TrichDB:TVAGG3_0369980"/>
<feature type="compositionally biased region" description="Basic and acidic residues" evidence="2">
    <location>
        <begin position="600"/>
        <end position="655"/>
    </location>
</feature>
<protein>
    <recommendedName>
        <fullName evidence="5">Ankyrin</fullName>
    </recommendedName>
</protein>
<feature type="repeat" description="ANK" evidence="1">
    <location>
        <begin position="73"/>
        <end position="97"/>
    </location>
</feature>
<dbReference type="Gene3D" id="1.25.40.20">
    <property type="entry name" value="Ankyrin repeat-containing domain"/>
    <property type="match status" value="6"/>
</dbReference>
<feature type="compositionally biased region" description="Basic and acidic residues" evidence="2">
    <location>
        <begin position="541"/>
        <end position="588"/>
    </location>
</feature>
<feature type="compositionally biased region" description="Basic and acidic residues" evidence="2">
    <location>
        <begin position="445"/>
        <end position="459"/>
    </location>
</feature>
<feature type="compositionally biased region" description="Polar residues" evidence="2">
    <location>
        <begin position="742"/>
        <end position="751"/>
    </location>
</feature>
<feature type="compositionally biased region" description="Basic and acidic residues" evidence="2">
    <location>
        <begin position="794"/>
        <end position="822"/>
    </location>
</feature>
<dbReference type="eggNOG" id="KOG4177">
    <property type="taxonomic scope" value="Eukaryota"/>
</dbReference>
<reference evidence="3" key="1">
    <citation type="submission" date="2006-10" db="EMBL/GenBank/DDBJ databases">
        <authorList>
            <person name="Amadeo P."/>
            <person name="Zhao Q."/>
            <person name="Wortman J."/>
            <person name="Fraser-Liggett C."/>
            <person name="Carlton J."/>
        </authorList>
    </citation>
    <scope>NUCLEOTIDE SEQUENCE</scope>
    <source>
        <strain evidence="3">G3</strain>
    </source>
</reference>
<feature type="repeat" description="ANK" evidence="1">
    <location>
        <begin position="1598"/>
        <end position="1623"/>
    </location>
</feature>
<feature type="compositionally biased region" description="Basic and acidic residues" evidence="2">
    <location>
        <begin position="677"/>
        <end position="702"/>
    </location>
</feature>
<feature type="compositionally biased region" description="Polar residues" evidence="2">
    <location>
        <begin position="401"/>
        <end position="430"/>
    </location>
</feature>
<feature type="compositionally biased region" description="Low complexity" evidence="2">
    <location>
        <begin position="152"/>
        <end position="173"/>
    </location>
</feature>
<organism evidence="3 4">
    <name type="scientific">Trichomonas vaginalis (strain ATCC PRA-98 / G3)</name>
    <dbReference type="NCBI Taxonomy" id="412133"/>
    <lineage>
        <taxon>Eukaryota</taxon>
        <taxon>Metamonada</taxon>
        <taxon>Parabasalia</taxon>
        <taxon>Trichomonadida</taxon>
        <taxon>Trichomonadidae</taxon>
        <taxon>Trichomonas</taxon>
    </lineage>
</organism>
<feature type="compositionally biased region" description="Basic and acidic residues" evidence="2">
    <location>
        <begin position="1064"/>
        <end position="1082"/>
    </location>
</feature>
<keyword evidence="4" id="KW-1185">Reference proteome</keyword>
<proteinExistence type="predicted"/>
<feature type="region of interest" description="Disordered" evidence="2">
    <location>
        <begin position="137"/>
        <end position="215"/>
    </location>
</feature>
<feature type="region of interest" description="Disordered" evidence="2">
    <location>
        <begin position="298"/>
        <end position="1110"/>
    </location>
</feature>
<feature type="compositionally biased region" description="Basic and acidic residues" evidence="2">
    <location>
        <begin position="468"/>
        <end position="482"/>
    </location>
</feature>
<keyword evidence="1" id="KW-0040">ANK repeat</keyword>
<dbReference type="Pfam" id="PF12796">
    <property type="entry name" value="Ank_2"/>
    <property type="match status" value="4"/>
</dbReference>
<feature type="compositionally biased region" description="Basic and acidic residues" evidence="2">
    <location>
        <begin position="359"/>
        <end position="381"/>
    </location>
</feature>
<feature type="compositionally biased region" description="Basic and acidic residues" evidence="2">
    <location>
        <begin position="841"/>
        <end position="902"/>
    </location>
</feature>
<feature type="compositionally biased region" description="Low complexity" evidence="2">
    <location>
        <begin position="310"/>
        <end position="322"/>
    </location>
</feature>
<dbReference type="VEuPathDB" id="TrichDB:TVAG_272650"/>
<feature type="compositionally biased region" description="Polar residues" evidence="2">
    <location>
        <begin position="174"/>
        <end position="187"/>
    </location>
</feature>
<dbReference type="SMR" id="A2FYM4"/>
<dbReference type="InterPro" id="IPR052457">
    <property type="entry name" value="Ankyrin-DD_containing_protein"/>
</dbReference>
<feature type="compositionally biased region" description="Basic and acidic residues" evidence="2">
    <location>
        <begin position="767"/>
        <end position="782"/>
    </location>
</feature>
<accession>A2FYM4</accession>
<name>A2FYM4_TRIV3</name>
<dbReference type="InParanoid" id="A2FYM4"/>
<evidence type="ECO:0000313" key="4">
    <source>
        <dbReference type="Proteomes" id="UP000001542"/>
    </source>
</evidence>
<dbReference type="PROSITE" id="PS50297">
    <property type="entry name" value="ANK_REP_REGION"/>
    <property type="match status" value="3"/>
</dbReference>
<dbReference type="SUPFAM" id="SSF48403">
    <property type="entry name" value="Ankyrin repeat"/>
    <property type="match status" value="4"/>
</dbReference>
<feature type="compositionally biased region" description="Basic residues" evidence="2">
    <location>
        <begin position="195"/>
        <end position="208"/>
    </location>
</feature>
<evidence type="ECO:0008006" key="5">
    <source>
        <dbReference type="Google" id="ProtNLM"/>
    </source>
</evidence>
<feature type="compositionally biased region" description="Basic residues" evidence="2">
    <location>
        <begin position="1040"/>
        <end position="1061"/>
    </location>
</feature>